<comment type="subcellular location">
    <subcellularLocation>
        <location evidence="1">Membrane</location>
        <topology evidence="1">Multi-pass membrane protein</topology>
    </subcellularLocation>
</comment>
<accession>A0ABY6N5P9</accession>
<dbReference type="EMBL" id="CP100390">
    <property type="protein sequence ID" value="UZE97451.1"/>
    <property type="molecule type" value="Genomic_DNA"/>
</dbReference>
<organism evidence="10 11">
    <name type="scientific">Alkalimarinus alittae</name>
    <dbReference type="NCBI Taxonomy" id="2961619"/>
    <lineage>
        <taxon>Bacteria</taxon>
        <taxon>Pseudomonadati</taxon>
        <taxon>Pseudomonadota</taxon>
        <taxon>Gammaproteobacteria</taxon>
        <taxon>Alteromonadales</taxon>
        <taxon>Alteromonadaceae</taxon>
        <taxon>Alkalimarinus</taxon>
    </lineage>
</organism>
<keyword evidence="3 7" id="KW-0812">Transmembrane</keyword>
<evidence type="ECO:0000256" key="4">
    <source>
        <dbReference type="ARBA" id="ARBA00022801"/>
    </source>
</evidence>
<dbReference type="InterPro" id="IPR038244">
    <property type="entry name" value="NRho_sf"/>
</dbReference>
<evidence type="ECO:0000256" key="7">
    <source>
        <dbReference type="SAM" id="Phobius"/>
    </source>
</evidence>
<evidence type="ECO:0000256" key="6">
    <source>
        <dbReference type="ARBA" id="ARBA00023136"/>
    </source>
</evidence>
<feature type="transmembrane region" description="Helical" evidence="7">
    <location>
        <begin position="212"/>
        <end position="230"/>
    </location>
</feature>
<feature type="domain" description="Peptidase S54 rhomboid" evidence="8">
    <location>
        <begin position="149"/>
        <end position="287"/>
    </location>
</feature>
<dbReference type="Proteomes" id="UP001163739">
    <property type="component" value="Chromosome"/>
</dbReference>
<dbReference type="PANTHER" id="PTHR43731">
    <property type="entry name" value="RHOMBOID PROTEASE"/>
    <property type="match status" value="1"/>
</dbReference>
<feature type="transmembrane region" description="Helical" evidence="7">
    <location>
        <begin position="94"/>
        <end position="112"/>
    </location>
</feature>
<evidence type="ECO:0000256" key="3">
    <source>
        <dbReference type="ARBA" id="ARBA00022692"/>
    </source>
</evidence>
<keyword evidence="11" id="KW-1185">Reference proteome</keyword>
<evidence type="ECO:0000256" key="5">
    <source>
        <dbReference type="ARBA" id="ARBA00022989"/>
    </source>
</evidence>
<feature type="transmembrane region" description="Helical" evidence="7">
    <location>
        <begin position="158"/>
        <end position="177"/>
    </location>
</feature>
<dbReference type="Pfam" id="PF01694">
    <property type="entry name" value="Rhomboid"/>
    <property type="match status" value="1"/>
</dbReference>
<evidence type="ECO:0000256" key="1">
    <source>
        <dbReference type="ARBA" id="ARBA00004141"/>
    </source>
</evidence>
<keyword evidence="6 7" id="KW-0472">Membrane</keyword>
<dbReference type="InterPro" id="IPR031976">
    <property type="entry name" value="NRho"/>
</dbReference>
<gene>
    <name evidence="10" type="ORF">NKI27_06815</name>
</gene>
<keyword evidence="10" id="KW-0645">Protease</keyword>
<dbReference type="GO" id="GO:0008233">
    <property type="term" value="F:peptidase activity"/>
    <property type="evidence" value="ECO:0007669"/>
    <property type="project" value="UniProtKB-KW"/>
</dbReference>
<dbReference type="InterPro" id="IPR022764">
    <property type="entry name" value="Peptidase_S54_rhomboid_dom"/>
</dbReference>
<feature type="domain" description="Rhomboid protease N-terminal" evidence="9">
    <location>
        <begin position="3"/>
        <end position="58"/>
    </location>
</feature>
<sequence>MEKVSEVDIGVDLLLFSRWLSSQRVLHRIAEEKGVQVVWVEAAEAEPSVRAALDRYLSDDDFKSQVDAYSAQLTFTVRSSAAVMPRPTLSQAPITFAFICLSMIIALLTGFGEGGPILRAMMIVDPSGVDVSLATTKLSLLLSTLADLQLWRLISPDFLHFSSLHLIFNMLMFWFLGGQVESLQGKGRFLMLFLICSAVPNIAQYLEAGPLFGGMSGVVYGLVGYCWLWCRKRPGELTFPPAIMGISVVWLVIGYTSLTETLLLGRMANSAHLFGLLTGMLYAYIVLCKTGAKENSI</sequence>
<dbReference type="Pfam" id="PF16733">
    <property type="entry name" value="NRho"/>
    <property type="match status" value="1"/>
</dbReference>
<evidence type="ECO:0000313" key="11">
    <source>
        <dbReference type="Proteomes" id="UP001163739"/>
    </source>
</evidence>
<feature type="transmembrane region" description="Helical" evidence="7">
    <location>
        <begin position="237"/>
        <end position="258"/>
    </location>
</feature>
<evidence type="ECO:0000259" key="8">
    <source>
        <dbReference type="Pfam" id="PF01694"/>
    </source>
</evidence>
<dbReference type="InterPro" id="IPR050925">
    <property type="entry name" value="Rhomboid_protease_S54"/>
</dbReference>
<feature type="transmembrane region" description="Helical" evidence="7">
    <location>
        <begin position="189"/>
        <end position="206"/>
    </location>
</feature>
<keyword evidence="4 10" id="KW-0378">Hydrolase</keyword>
<dbReference type="Gene3D" id="3.30.70.2080">
    <property type="match status" value="1"/>
</dbReference>
<dbReference type="PANTHER" id="PTHR43731:SF14">
    <property type="entry name" value="PRESENILIN-ASSOCIATED RHOMBOID-LIKE PROTEIN, MITOCHONDRIAL"/>
    <property type="match status" value="1"/>
</dbReference>
<feature type="transmembrane region" description="Helical" evidence="7">
    <location>
        <begin position="270"/>
        <end position="287"/>
    </location>
</feature>
<name>A0ABY6N5P9_9ALTE</name>
<dbReference type="GO" id="GO:0006508">
    <property type="term" value="P:proteolysis"/>
    <property type="evidence" value="ECO:0007669"/>
    <property type="project" value="UniProtKB-KW"/>
</dbReference>
<evidence type="ECO:0000259" key="9">
    <source>
        <dbReference type="Pfam" id="PF16733"/>
    </source>
</evidence>
<reference evidence="10" key="1">
    <citation type="submission" date="2022-06" db="EMBL/GenBank/DDBJ databases">
        <title>Alkalimarinus sp. nov., isolated from gut of a Alitta virens.</title>
        <authorList>
            <person name="Yang A.I."/>
            <person name="Shin N.-R."/>
        </authorList>
    </citation>
    <scope>NUCLEOTIDE SEQUENCE</scope>
    <source>
        <strain evidence="10">A2M4</strain>
    </source>
</reference>
<proteinExistence type="inferred from homology"/>
<dbReference type="SUPFAM" id="SSF144091">
    <property type="entry name" value="Rhomboid-like"/>
    <property type="match status" value="1"/>
</dbReference>
<dbReference type="Gene3D" id="1.20.1540.10">
    <property type="entry name" value="Rhomboid-like"/>
    <property type="match status" value="1"/>
</dbReference>
<protein>
    <submittedName>
        <fullName evidence="10">Rhomboid family intramembrane serine protease</fullName>
        <ecNumber evidence="10">3.4.21.105</ecNumber>
    </submittedName>
</protein>
<evidence type="ECO:0000256" key="2">
    <source>
        <dbReference type="ARBA" id="ARBA00009045"/>
    </source>
</evidence>
<comment type="similarity">
    <text evidence="2">Belongs to the peptidase S54 family.</text>
</comment>
<keyword evidence="5 7" id="KW-1133">Transmembrane helix</keyword>
<dbReference type="RefSeq" id="WP_265048925.1">
    <property type="nucleotide sequence ID" value="NZ_CP100390.1"/>
</dbReference>
<evidence type="ECO:0000313" key="10">
    <source>
        <dbReference type="EMBL" id="UZE97451.1"/>
    </source>
</evidence>
<dbReference type="EC" id="3.4.21.105" evidence="10"/>
<dbReference type="InterPro" id="IPR035952">
    <property type="entry name" value="Rhomboid-like_sf"/>
</dbReference>